<dbReference type="RefSeq" id="WP_115995940.1">
    <property type="nucleotide sequence ID" value="NZ_QRDY01000041.1"/>
</dbReference>
<name>A0A3D9HQD2_9BACL</name>
<proteinExistence type="predicted"/>
<dbReference type="GO" id="GO:0004553">
    <property type="term" value="F:hydrolase activity, hydrolyzing O-glycosyl compounds"/>
    <property type="evidence" value="ECO:0007669"/>
    <property type="project" value="InterPro"/>
</dbReference>
<dbReference type="CDD" id="cd14667">
    <property type="entry name" value="3D_containing_proteins"/>
    <property type="match status" value="1"/>
</dbReference>
<dbReference type="GO" id="GO:0019867">
    <property type="term" value="C:outer membrane"/>
    <property type="evidence" value="ECO:0007669"/>
    <property type="project" value="InterPro"/>
</dbReference>
<dbReference type="OrthoDB" id="9798935at2"/>
<dbReference type="InterPro" id="IPR059180">
    <property type="entry name" value="3D_YorM"/>
</dbReference>
<dbReference type="InterPro" id="IPR051933">
    <property type="entry name" value="Resuscitation_pf_RpfB"/>
</dbReference>
<comment type="caution">
    <text evidence="4">The sequence shown here is derived from an EMBL/GenBank/DDBJ whole genome shotgun (WGS) entry which is preliminary data.</text>
</comment>
<dbReference type="AlphaFoldDB" id="A0A3D9HQD2"/>
<feature type="domain" description="G5" evidence="3">
    <location>
        <begin position="165"/>
        <end position="245"/>
    </location>
</feature>
<keyword evidence="1" id="KW-0732">Signal</keyword>
<dbReference type="Pfam" id="PF06725">
    <property type="entry name" value="3D"/>
    <property type="match status" value="1"/>
</dbReference>
<dbReference type="InterPro" id="IPR011098">
    <property type="entry name" value="G5_dom"/>
</dbReference>
<dbReference type="Gene3D" id="2.20.230.10">
    <property type="entry name" value="Resuscitation-promoting factor rpfb"/>
    <property type="match status" value="1"/>
</dbReference>
<dbReference type="Pfam" id="PF07501">
    <property type="entry name" value="G5"/>
    <property type="match status" value="1"/>
</dbReference>
<accession>A0A3D9HQD2</accession>
<evidence type="ECO:0000256" key="1">
    <source>
        <dbReference type="ARBA" id="ARBA00022729"/>
    </source>
</evidence>
<organism evidence="4 5">
    <name type="scientific">Cohnella lupini</name>
    <dbReference type="NCBI Taxonomy" id="1294267"/>
    <lineage>
        <taxon>Bacteria</taxon>
        <taxon>Bacillati</taxon>
        <taxon>Bacillota</taxon>
        <taxon>Bacilli</taxon>
        <taxon>Bacillales</taxon>
        <taxon>Paenibacillaceae</taxon>
        <taxon>Cohnella</taxon>
    </lineage>
</organism>
<reference evidence="4 5" key="1">
    <citation type="submission" date="2018-07" db="EMBL/GenBank/DDBJ databases">
        <title>Genomic Encyclopedia of Type Strains, Phase III (KMG-III): the genomes of soil and plant-associated and newly described type strains.</title>
        <authorList>
            <person name="Whitman W."/>
        </authorList>
    </citation>
    <scope>NUCLEOTIDE SEQUENCE [LARGE SCALE GENOMIC DNA]</scope>
    <source>
        <strain evidence="4 5">CECT 8236</strain>
    </source>
</reference>
<protein>
    <submittedName>
        <fullName evidence="4">Uncharacterized protein DUF348</fullName>
    </submittedName>
</protein>
<dbReference type="SMART" id="SM01208">
    <property type="entry name" value="G5"/>
    <property type="match status" value="1"/>
</dbReference>
<evidence type="ECO:0000256" key="2">
    <source>
        <dbReference type="SAM" id="Phobius"/>
    </source>
</evidence>
<dbReference type="PROSITE" id="PS51109">
    <property type="entry name" value="G5"/>
    <property type="match status" value="1"/>
</dbReference>
<dbReference type="InterPro" id="IPR036908">
    <property type="entry name" value="RlpA-like_sf"/>
</dbReference>
<keyword evidence="2" id="KW-0812">Transmembrane</keyword>
<evidence type="ECO:0000313" key="5">
    <source>
        <dbReference type="Proteomes" id="UP000256869"/>
    </source>
</evidence>
<keyword evidence="2" id="KW-0472">Membrane</keyword>
<gene>
    <name evidence="4" type="ORF">DFP95_14118</name>
</gene>
<dbReference type="InterPro" id="IPR010611">
    <property type="entry name" value="3D_dom"/>
</dbReference>
<sequence length="385" mass="41892">MGVIPIEETHDPRPTGKLFALRWKHEHLRFAILGAILVFAISIMFVSLLQKAASKNITIIDNGVSTVITTQSSNLLGLLEEHDINVGPYDRLSLSPDDKLEEGSQIVIDRAKGVTVKADGQLATTYTTEQTVGGVISSLNIKLSDQDRINPALNSPLQEGMTVSIVRVRKEITETKYPIEFKVVQKKNEELETGKQKVVTTGKNGLVVFKTERVYEDGKLVSQEMVEKTVAQPAVHQIVAIGTKKKPEVVTLSYNGAPSAAEARTVKLNGQSVKVKRMLSNVTLTAYSADFASTGKSEGDSGFGVTSSGAVVKEGRTIAVDPRVIPIGWWVYIDGIGFRRAEDTGSAVKGKKIDVYYDSESHANKFGMKRGYKVYVIGPVKPSAD</sequence>
<evidence type="ECO:0000313" key="4">
    <source>
        <dbReference type="EMBL" id="RED51680.1"/>
    </source>
</evidence>
<feature type="transmembrane region" description="Helical" evidence="2">
    <location>
        <begin position="30"/>
        <end position="49"/>
    </location>
</feature>
<dbReference type="PANTHER" id="PTHR39160:SF4">
    <property type="entry name" value="RESUSCITATION-PROMOTING FACTOR RPFB"/>
    <property type="match status" value="1"/>
</dbReference>
<dbReference type="EMBL" id="QRDY01000041">
    <property type="protein sequence ID" value="RED51680.1"/>
    <property type="molecule type" value="Genomic_DNA"/>
</dbReference>
<evidence type="ECO:0000259" key="3">
    <source>
        <dbReference type="PROSITE" id="PS51109"/>
    </source>
</evidence>
<dbReference type="InterPro" id="IPR007137">
    <property type="entry name" value="DUF348"/>
</dbReference>
<dbReference type="Pfam" id="PF03990">
    <property type="entry name" value="DUF348"/>
    <property type="match status" value="2"/>
</dbReference>
<keyword evidence="2" id="KW-1133">Transmembrane helix</keyword>
<dbReference type="SUPFAM" id="SSF50685">
    <property type="entry name" value="Barwin-like endoglucanases"/>
    <property type="match status" value="1"/>
</dbReference>
<dbReference type="Proteomes" id="UP000256869">
    <property type="component" value="Unassembled WGS sequence"/>
</dbReference>
<dbReference type="GO" id="GO:0009254">
    <property type="term" value="P:peptidoglycan turnover"/>
    <property type="evidence" value="ECO:0007669"/>
    <property type="project" value="InterPro"/>
</dbReference>
<dbReference type="PANTHER" id="PTHR39160">
    <property type="entry name" value="CELL WALL-BINDING PROTEIN YOCH"/>
    <property type="match status" value="1"/>
</dbReference>
<keyword evidence="5" id="KW-1185">Reference proteome</keyword>
<dbReference type="Gene3D" id="2.40.40.10">
    <property type="entry name" value="RlpA-like domain"/>
    <property type="match status" value="1"/>
</dbReference>